<gene>
    <name evidence="1" type="ORF">ENS59_03355</name>
</gene>
<sequence>MYFSIKEAINFLVNDTKYGINFSIDKLNRLLSYQKLFLDEEEKSKTERHRLALEELKRKEDKAFEEIKFKTFKDLIRNSNNNNEDYFYKTNSYVITNLLDEFIFDTLENSKKTGCFFGIEKDIHIFVNKDNLNIDYIINIDTTGTLSVITIHGFIQHDDSKVDFYIEEKFDKSLLNSYLNAFNLTPILKKWNECYLQYFSQKKSEMKQTDNAKKHIDDFFAGKII</sequence>
<organism evidence="1">
    <name type="scientific">Gracilinema caldarium</name>
    <dbReference type="NCBI Taxonomy" id="215591"/>
    <lineage>
        <taxon>Bacteria</taxon>
        <taxon>Pseudomonadati</taxon>
        <taxon>Spirochaetota</taxon>
        <taxon>Spirochaetia</taxon>
        <taxon>Spirochaetales</taxon>
        <taxon>Breznakiellaceae</taxon>
        <taxon>Gracilinema</taxon>
    </lineage>
</organism>
<accession>A0A7C3EF20</accession>
<comment type="caution">
    <text evidence="1">The sequence shown here is derived from an EMBL/GenBank/DDBJ whole genome shotgun (WGS) entry which is preliminary data.</text>
</comment>
<name>A0A7C3EF20_9SPIR</name>
<protein>
    <submittedName>
        <fullName evidence="1">Uncharacterized protein</fullName>
    </submittedName>
</protein>
<dbReference type="EMBL" id="DSVL01000103">
    <property type="protein sequence ID" value="HFH28535.1"/>
    <property type="molecule type" value="Genomic_DNA"/>
</dbReference>
<evidence type="ECO:0000313" key="1">
    <source>
        <dbReference type="EMBL" id="HFH28535.1"/>
    </source>
</evidence>
<dbReference type="AlphaFoldDB" id="A0A7C3EF20"/>
<proteinExistence type="predicted"/>
<reference evidence="1" key="1">
    <citation type="journal article" date="2020" name="mSystems">
        <title>Genome- and Community-Level Interaction Insights into Carbon Utilization and Element Cycling Functions of Hydrothermarchaeota in Hydrothermal Sediment.</title>
        <authorList>
            <person name="Zhou Z."/>
            <person name="Liu Y."/>
            <person name="Xu W."/>
            <person name="Pan J."/>
            <person name="Luo Z.H."/>
            <person name="Li M."/>
        </authorList>
    </citation>
    <scope>NUCLEOTIDE SEQUENCE [LARGE SCALE GENOMIC DNA]</scope>
    <source>
        <strain evidence="1">SpSt-503</strain>
    </source>
</reference>